<dbReference type="Pfam" id="PF02737">
    <property type="entry name" value="3HCDH_N"/>
    <property type="match status" value="1"/>
</dbReference>
<keyword evidence="1" id="KW-0560">Oxidoreductase</keyword>
<evidence type="ECO:0000313" key="4">
    <source>
        <dbReference type="EMBL" id="MFC4871496.1"/>
    </source>
</evidence>
<dbReference type="Pfam" id="PF00725">
    <property type="entry name" value="3HCDH"/>
    <property type="match status" value="1"/>
</dbReference>
<evidence type="ECO:0000259" key="3">
    <source>
        <dbReference type="Pfam" id="PF02737"/>
    </source>
</evidence>
<dbReference type="PANTHER" id="PTHR48075">
    <property type="entry name" value="3-HYDROXYACYL-COA DEHYDROGENASE FAMILY PROTEIN"/>
    <property type="match status" value="1"/>
</dbReference>
<dbReference type="PANTHER" id="PTHR48075:SF5">
    <property type="entry name" value="3-HYDROXYBUTYRYL-COA DEHYDROGENASE"/>
    <property type="match status" value="1"/>
</dbReference>
<dbReference type="InterPro" id="IPR013328">
    <property type="entry name" value="6PGD_dom2"/>
</dbReference>
<evidence type="ECO:0000259" key="2">
    <source>
        <dbReference type="Pfam" id="PF00725"/>
    </source>
</evidence>
<dbReference type="EMBL" id="JBHSJJ010000003">
    <property type="protein sequence ID" value="MFC4871496.1"/>
    <property type="molecule type" value="Genomic_DNA"/>
</dbReference>
<protein>
    <submittedName>
        <fullName evidence="4">3-hydroxyacyl-CoA dehydrogenase NAD-binding domain-containing protein</fullName>
    </submittedName>
</protein>
<dbReference type="Proteomes" id="UP001595818">
    <property type="component" value="Unassembled WGS sequence"/>
</dbReference>
<gene>
    <name evidence="4" type="ORF">ACFPFU_07345</name>
</gene>
<feature type="domain" description="3-hydroxyacyl-CoA dehydrogenase C-terminal" evidence="2">
    <location>
        <begin position="184"/>
        <end position="279"/>
    </location>
</feature>
<keyword evidence="5" id="KW-1185">Reference proteome</keyword>
<dbReference type="SUPFAM" id="SSF48179">
    <property type="entry name" value="6-phosphogluconate dehydrogenase C-terminal domain-like"/>
    <property type="match status" value="1"/>
</dbReference>
<dbReference type="InterPro" id="IPR008927">
    <property type="entry name" value="6-PGluconate_DH-like_C_sf"/>
</dbReference>
<name>A0ABV9SYS2_9BACT</name>
<dbReference type="Gene3D" id="1.10.1040.10">
    <property type="entry name" value="N-(1-d-carboxylethyl)-l-norvaline Dehydrogenase, domain 2"/>
    <property type="match status" value="1"/>
</dbReference>
<proteinExistence type="predicted"/>
<dbReference type="RefSeq" id="WP_377063013.1">
    <property type="nucleotide sequence ID" value="NZ_JBHSJJ010000003.1"/>
</dbReference>
<organism evidence="4 5">
    <name type="scientific">Negadavirga shengliensis</name>
    <dbReference type="NCBI Taxonomy" id="1389218"/>
    <lineage>
        <taxon>Bacteria</taxon>
        <taxon>Pseudomonadati</taxon>
        <taxon>Bacteroidota</taxon>
        <taxon>Cytophagia</taxon>
        <taxon>Cytophagales</taxon>
        <taxon>Cyclobacteriaceae</taxon>
        <taxon>Negadavirga</taxon>
    </lineage>
</organism>
<accession>A0ABV9SYS2</accession>
<dbReference type="Gene3D" id="3.40.50.720">
    <property type="entry name" value="NAD(P)-binding Rossmann-like Domain"/>
    <property type="match status" value="1"/>
</dbReference>
<evidence type="ECO:0000256" key="1">
    <source>
        <dbReference type="ARBA" id="ARBA00023002"/>
    </source>
</evidence>
<dbReference type="InterPro" id="IPR036291">
    <property type="entry name" value="NAD(P)-bd_dom_sf"/>
</dbReference>
<sequence length="310" mass="35430">MNHRIRKYENCPIAVVGESSTASEVIFCLIRAGHRVYGKIDPTVITGLATQDDGHDMTDRVEGRYGSLKGEESIRQADLVVIITKEDLDLKKEEIQNIEGQIDSDTLIVVNSESYTLEALHEGTKCPHRIMGLNWVRPAHHTFFAELITLPVNNLEMVNGLMELVRDHWGKDPYVLKKGRSIRSRLLAALVREALYLVEGGYVEEEDIDRACRNDPGYYLPFAGNCRYMDLMGTYLYGVVMKDLNPELSKMTELPTSFLKVLKEEGVRGMEHSKGIYKYESDQIQEQENSFLKFSKEIKKIMMRYPFPGK</sequence>
<reference evidence="5" key="1">
    <citation type="journal article" date="2019" name="Int. J. Syst. Evol. Microbiol.">
        <title>The Global Catalogue of Microorganisms (GCM) 10K type strain sequencing project: providing services to taxonomists for standard genome sequencing and annotation.</title>
        <authorList>
            <consortium name="The Broad Institute Genomics Platform"/>
            <consortium name="The Broad Institute Genome Sequencing Center for Infectious Disease"/>
            <person name="Wu L."/>
            <person name="Ma J."/>
        </authorList>
    </citation>
    <scope>NUCLEOTIDE SEQUENCE [LARGE SCALE GENOMIC DNA]</scope>
    <source>
        <strain evidence="5">CGMCC 4.7466</strain>
    </source>
</reference>
<dbReference type="SUPFAM" id="SSF51735">
    <property type="entry name" value="NAD(P)-binding Rossmann-fold domains"/>
    <property type="match status" value="1"/>
</dbReference>
<comment type="caution">
    <text evidence="4">The sequence shown here is derived from an EMBL/GenBank/DDBJ whole genome shotgun (WGS) entry which is preliminary data.</text>
</comment>
<dbReference type="InterPro" id="IPR006108">
    <property type="entry name" value="3HC_DH_C"/>
</dbReference>
<evidence type="ECO:0000313" key="5">
    <source>
        <dbReference type="Proteomes" id="UP001595818"/>
    </source>
</evidence>
<feature type="domain" description="3-hydroxyacyl-CoA dehydrogenase NAD binding" evidence="3">
    <location>
        <begin position="47"/>
        <end position="177"/>
    </location>
</feature>
<dbReference type="InterPro" id="IPR006176">
    <property type="entry name" value="3-OHacyl-CoA_DH_NAD-bd"/>
</dbReference>